<comment type="function">
    <text evidence="3">Most highly expressed siglec (sialic acid-binding immunoglobulin-like lectin) on B-cells that plays a role in various aspects of B-cell biology including differentiation, antigen presentation, and trafficking to bone marrow. Binds to alpha 2,6-linked sialic acid residues of surface molecules such as CD22 itself, CD45 and IgM in a cis configuration. Can also bind to ligands on other cells as an adhesion molecule in a trans configuration. Acts as an inhibitory coreceptor on the surface of B-cells and inhibits B-cell receptor induced signaling, characterized by inhibition of the calcium mobilization and cellular activation. Mechanistically, the immunoreceptor tyrosine-based inhibitory motif domain is phosphorylated by the Src kinase LYN, which in turn leads to the recruitment of the protein tyrosine phosphatase 1/PTPN6, leading to the negative regulation of BCR signaling. If this negative signaling from is of sufficient strength, apoptosis of the B-cell can be induced.</text>
</comment>
<evidence type="ECO:0000256" key="1">
    <source>
        <dbReference type="ARBA" id="ARBA00040106"/>
    </source>
</evidence>
<evidence type="ECO:0000256" key="2">
    <source>
        <dbReference type="ARBA" id="ARBA00041781"/>
    </source>
</evidence>
<dbReference type="InterPro" id="IPR036179">
    <property type="entry name" value="Ig-like_dom_sf"/>
</dbReference>
<dbReference type="PROSITE" id="PS50835">
    <property type="entry name" value="IG_LIKE"/>
    <property type="match status" value="2"/>
</dbReference>
<comment type="subunit">
    <text evidence="4">Predominantly monomer of isoform CD22-beta. Also found as heterodimer of isoform CD22-beta and a shorter isoform. Interacts with PTPN6/SHP-1, LYN, SYK, PIK3R1/PIK3R2 and PLCG1 upon phosphorylation. Interacts with GRB2, INPP5D and SHC1 upon phosphorylation. May form a complex with INPP5D/SHIP, GRB2 and SHC1.</text>
</comment>
<evidence type="ECO:0000256" key="6">
    <source>
        <dbReference type="SAM" id="Phobius"/>
    </source>
</evidence>
<dbReference type="SMART" id="SM00409">
    <property type="entry name" value="IG"/>
    <property type="match status" value="3"/>
</dbReference>
<dbReference type="InterPro" id="IPR007110">
    <property type="entry name" value="Ig-like_dom"/>
</dbReference>
<feature type="transmembrane region" description="Helical" evidence="6">
    <location>
        <begin position="114"/>
        <end position="135"/>
    </location>
</feature>
<dbReference type="Gene3D" id="2.60.40.10">
    <property type="entry name" value="Immunoglobulins"/>
    <property type="match status" value="3"/>
</dbReference>
<evidence type="ECO:0000313" key="9">
    <source>
        <dbReference type="Proteomes" id="UP000694395"/>
    </source>
</evidence>
<dbReference type="Pfam" id="PF24518">
    <property type="entry name" value="Ig_CD22"/>
    <property type="match status" value="1"/>
</dbReference>
<dbReference type="GO" id="GO:0098609">
    <property type="term" value="P:cell-cell adhesion"/>
    <property type="evidence" value="ECO:0007669"/>
    <property type="project" value="InterPro"/>
</dbReference>
<protein>
    <recommendedName>
        <fullName evidence="1">B-cell receptor CD22</fullName>
    </recommendedName>
    <alternativeName>
        <fullName evidence="2">Sialic acid-binding Ig-like lectin 2</fullName>
    </alternativeName>
</protein>
<keyword evidence="9" id="KW-1185">Reference proteome</keyword>
<dbReference type="PANTHER" id="PTHR46013">
    <property type="entry name" value="VASCULAR CELL ADHESION MOLECULE 1"/>
    <property type="match status" value="1"/>
</dbReference>
<dbReference type="SUPFAM" id="SSF48726">
    <property type="entry name" value="Immunoglobulin"/>
    <property type="match status" value="3"/>
</dbReference>
<dbReference type="InterPro" id="IPR056386">
    <property type="entry name" value="Ig_CD22"/>
</dbReference>
<dbReference type="InterPro" id="IPR003598">
    <property type="entry name" value="Ig_sub2"/>
</dbReference>
<dbReference type="SMART" id="SM00408">
    <property type="entry name" value="IGc2"/>
    <property type="match status" value="2"/>
</dbReference>
<accession>A0A8C7PA30</accession>
<dbReference type="PRINTS" id="PR01474">
    <property type="entry name" value="VCAM1"/>
</dbReference>
<dbReference type="InterPro" id="IPR003989">
    <property type="entry name" value="VCAM-1"/>
</dbReference>
<feature type="transmembrane region" description="Helical" evidence="6">
    <location>
        <begin position="323"/>
        <end position="343"/>
    </location>
</feature>
<dbReference type="Proteomes" id="UP000694395">
    <property type="component" value="Chromosome 17"/>
</dbReference>
<feature type="domain" description="Ig-like" evidence="7">
    <location>
        <begin position="148"/>
        <end position="215"/>
    </location>
</feature>
<reference evidence="8" key="2">
    <citation type="submission" date="2025-08" db="UniProtKB">
        <authorList>
            <consortium name="Ensembl"/>
        </authorList>
    </citation>
    <scope>IDENTIFICATION</scope>
</reference>
<feature type="domain" description="Ig-like" evidence="7">
    <location>
        <begin position="221"/>
        <end position="305"/>
    </location>
</feature>
<feature type="region of interest" description="Disordered" evidence="5">
    <location>
        <begin position="367"/>
        <end position="387"/>
    </location>
</feature>
<dbReference type="GeneTree" id="ENSGT01010000222294"/>
<proteinExistence type="predicted"/>
<name>A0A8C7PA30_ONCMY</name>
<evidence type="ECO:0000256" key="5">
    <source>
        <dbReference type="SAM" id="MobiDB-lite"/>
    </source>
</evidence>
<reference evidence="8" key="3">
    <citation type="submission" date="2025-09" db="UniProtKB">
        <authorList>
            <consortium name="Ensembl"/>
        </authorList>
    </citation>
    <scope>IDENTIFICATION</scope>
</reference>
<dbReference type="InterPro" id="IPR003599">
    <property type="entry name" value="Ig_sub"/>
</dbReference>
<sequence>MVSGIDQFHFVSGVVGESCMNVTYTHQSICALKGSTVDISCFYTHPSWHNVTEVSWFSKWETGVTNDLSQDPEYADRVEYHRQTDKDSTLKITDLRERDSTEYKFRFKTVHAEWGYTFSGTTLSVTGVYFILYTLRKKGAILSGEIVEGNSVTLTCSSDANPPVDKYTWYKKNVTSPKASGQSYSITNIISEDRGEYYCEAENKYGRLNSSPVFVDVQYGPKNTSVSVSPSGEIVEGSSVTLTCSSDANPPVQNYTWYKKNVTSPVLSGQNYNITNISSEDSGHYYCEARNKISSENSTALRIIVAGKGSSSIFRWNQKMTVMTVYSLWNCVFFFLLMLSILFPHQGDSTLLYDNVLGMAMQQRQQSPSSQDDVHYTSVHVSPSKNPEELCAPSCNCLNPRNRTEMSSTLL</sequence>
<keyword evidence="6" id="KW-0812">Transmembrane</keyword>
<dbReference type="Pfam" id="PF13895">
    <property type="entry name" value="Ig_2"/>
    <property type="match status" value="2"/>
</dbReference>
<evidence type="ECO:0000313" key="8">
    <source>
        <dbReference type="Ensembl" id="ENSOMYP00000019696.2"/>
    </source>
</evidence>
<dbReference type="PANTHER" id="PTHR46013:SF4">
    <property type="entry name" value="B-CELL RECEPTOR CD22-RELATED"/>
    <property type="match status" value="1"/>
</dbReference>
<evidence type="ECO:0000259" key="7">
    <source>
        <dbReference type="PROSITE" id="PS50835"/>
    </source>
</evidence>
<keyword evidence="6" id="KW-1133">Transmembrane helix</keyword>
<dbReference type="AlphaFoldDB" id="A0A8C7PA30"/>
<dbReference type="InterPro" id="IPR013783">
    <property type="entry name" value="Ig-like_fold"/>
</dbReference>
<evidence type="ECO:0000256" key="3">
    <source>
        <dbReference type="ARBA" id="ARBA00045430"/>
    </source>
</evidence>
<evidence type="ECO:0000256" key="4">
    <source>
        <dbReference type="ARBA" id="ARBA00046458"/>
    </source>
</evidence>
<dbReference type="GO" id="GO:0016020">
    <property type="term" value="C:membrane"/>
    <property type="evidence" value="ECO:0007669"/>
    <property type="project" value="InterPro"/>
</dbReference>
<dbReference type="Ensembl" id="ENSOMYT00000021640.2">
    <property type="protein sequence ID" value="ENSOMYP00000019696.2"/>
    <property type="gene ID" value="ENSOMYG00000009498.2"/>
</dbReference>
<reference evidence="8" key="1">
    <citation type="submission" date="2020-07" db="EMBL/GenBank/DDBJ databases">
        <title>A long reads based de novo assembly of the rainbow trout Arlee double haploid line genome.</title>
        <authorList>
            <person name="Gao G."/>
            <person name="Palti Y."/>
        </authorList>
    </citation>
    <scope>NUCLEOTIDE SEQUENCE [LARGE SCALE GENOMIC DNA]</scope>
</reference>
<organism evidence="8 9">
    <name type="scientific">Oncorhynchus mykiss</name>
    <name type="common">Rainbow trout</name>
    <name type="synonym">Salmo gairdneri</name>
    <dbReference type="NCBI Taxonomy" id="8022"/>
    <lineage>
        <taxon>Eukaryota</taxon>
        <taxon>Metazoa</taxon>
        <taxon>Chordata</taxon>
        <taxon>Craniata</taxon>
        <taxon>Vertebrata</taxon>
        <taxon>Euteleostomi</taxon>
        <taxon>Actinopterygii</taxon>
        <taxon>Neopterygii</taxon>
        <taxon>Teleostei</taxon>
        <taxon>Protacanthopterygii</taxon>
        <taxon>Salmoniformes</taxon>
        <taxon>Salmonidae</taxon>
        <taxon>Salmoninae</taxon>
        <taxon>Oncorhynchus</taxon>
    </lineage>
</organism>
<keyword evidence="6" id="KW-0472">Membrane</keyword>